<feature type="active site" evidence="5">
    <location>
        <position position="407"/>
    </location>
</feature>
<name>A0AB74USG0_9GAMM</name>
<dbReference type="Gene3D" id="3.90.70.10">
    <property type="entry name" value="Cysteine proteinases"/>
    <property type="match status" value="1"/>
</dbReference>
<keyword evidence="4 5" id="KW-0788">Thiol protease</keyword>
<evidence type="ECO:0000256" key="6">
    <source>
        <dbReference type="SAM" id="MobiDB-lite"/>
    </source>
</evidence>
<dbReference type="InterPro" id="IPR001300">
    <property type="entry name" value="Peptidase_C2_calpain_cat"/>
</dbReference>
<dbReference type="AlphaFoldDB" id="A0AB74USG0"/>
<keyword evidence="3 5" id="KW-0378">Hydrolase</keyword>
<dbReference type="RefSeq" id="WP_395116166.1">
    <property type="nucleotide sequence ID" value="NZ_CP170721.1"/>
</dbReference>
<dbReference type="EMBL" id="CP170721">
    <property type="protein sequence ID" value="XIA17637.1"/>
    <property type="molecule type" value="Genomic_DNA"/>
</dbReference>
<dbReference type="PRINTS" id="PR00704">
    <property type="entry name" value="CALPAIN"/>
</dbReference>
<protein>
    <submittedName>
        <fullName evidence="8">C2 family cysteine protease</fullName>
    </submittedName>
</protein>
<evidence type="ECO:0000313" key="8">
    <source>
        <dbReference type="EMBL" id="XIA17637.1"/>
    </source>
</evidence>
<dbReference type="SUPFAM" id="SSF54001">
    <property type="entry name" value="Cysteine proteinases"/>
    <property type="match status" value="1"/>
</dbReference>
<evidence type="ECO:0000256" key="4">
    <source>
        <dbReference type="ARBA" id="ARBA00022807"/>
    </source>
</evidence>
<sequence>MATSKTSKSKTASSRPPARSASARARTAAASGGQGQNCAVINPYALAELVAGQPIPWNEVPDVPRVLEQVLATPYEELFDPKFGGPLYIGMALDANLKLVPQRSPLLDLPPRGEGNDATGGGLESVDQYATLAALARAGALKSILDWPILCADLSRFARLQVVLRLPPALRDSQLGNALSADVVRAITVDTHLVKQLAVTGWTPPGAHWAASGDFFNETAEFFDPVQGAVANCYYIAALSAVAWATPFRLAHQTRATGPSQAQFNDQISFCEPDSGGTLDRAIQVTEAVPLTAGGYPIYCRSSESGESWPAIYEKAYAKLKTGTATDMPDITQTAWGDCVWATAQLNGGTRHYYNTADHSADELWQLLRSNCLSYRTFNPMTAWTYSTGDAAPDHVDYASAHVVGSHCYTVLGWAYARCRRWIVLRNPWGNTEATASVLDATISMYDVSWWRPITLKTTDGVFAMEIGAFKKYFAGFGTAH</sequence>
<feature type="active site" evidence="5">
    <location>
        <position position="233"/>
    </location>
</feature>
<accession>A0AB74USG0</accession>
<organism evidence="8">
    <name type="scientific">Rhodanobacter sp. FW102-FHT14D07</name>
    <dbReference type="NCBI Taxonomy" id="3351462"/>
    <lineage>
        <taxon>Bacteria</taxon>
        <taxon>Pseudomonadati</taxon>
        <taxon>Pseudomonadota</taxon>
        <taxon>Gammaproteobacteria</taxon>
        <taxon>Lysobacterales</taxon>
        <taxon>Rhodanobacteraceae</taxon>
        <taxon>Rhodanobacter</taxon>
    </lineage>
</organism>
<feature type="domain" description="Calpain catalytic" evidence="7">
    <location>
        <begin position="202"/>
        <end position="481"/>
    </location>
</feature>
<dbReference type="PANTHER" id="PTHR10183:SF379">
    <property type="entry name" value="CALPAIN-5"/>
    <property type="match status" value="1"/>
</dbReference>
<gene>
    <name evidence="8" type="ORF">ACFYG5_13850</name>
</gene>
<dbReference type="InterPro" id="IPR022684">
    <property type="entry name" value="Calpain_cysteine_protease"/>
</dbReference>
<dbReference type="GO" id="GO:0004198">
    <property type="term" value="F:calcium-dependent cysteine-type endopeptidase activity"/>
    <property type="evidence" value="ECO:0007669"/>
    <property type="project" value="InterPro"/>
</dbReference>
<dbReference type="Pfam" id="PF00648">
    <property type="entry name" value="Peptidase_C2"/>
    <property type="match status" value="1"/>
</dbReference>
<evidence type="ECO:0000256" key="3">
    <source>
        <dbReference type="ARBA" id="ARBA00022801"/>
    </source>
</evidence>
<keyword evidence="2 5" id="KW-0645">Protease</keyword>
<dbReference type="PANTHER" id="PTHR10183">
    <property type="entry name" value="CALPAIN"/>
    <property type="match status" value="1"/>
</dbReference>
<dbReference type="GO" id="GO:0006508">
    <property type="term" value="P:proteolysis"/>
    <property type="evidence" value="ECO:0007669"/>
    <property type="project" value="UniProtKB-KW"/>
</dbReference>
<feature type="active site" evidence="5">
    <location>
        <position position="427"/>
    </location>
</feature>
<dbReference type="PROSITE" id="PS50203">
    <property type="entry name" value="CALPAIN_CAT"/>
    <property type="match status" value="1"/>
</dbReference>
<evidence type="ECO:0000256" key="5">
    <source>
        <dbReference type="PROSITE-ProRule" id="PRU00239"/>
    </source>
</evidence>
<feature type="region of interest" description="Disordered" evidence="6">
    <location>
        <begin position="1"/>
        <end position="35"/>
    </location>
</feature>
<feature type="compositionally biased region" description="Low complexity" evidence="6">
    <location>
        <begin position="1"/>
        <end position="31"/>
    </location>
</feature>
<evidence type="ECO:0000256" key="2">
    <source>
        <dbReference type="ARBA" id="ARBA00022670"/>
    </source>
</evidence>
<evidence type="ECO:0000256" key="1">
    <source>
        <dbReference type="ARBA" id="ARBA00007623"/>
    </source>
</evidence>
<evidence type="ECO:0000259" key="7">
    <source>
        <dbReference type="PROSITE" id="PS50203"/>
    </source>
</evidence>
<dbReference type="InterPro" id="IPR038765">
    <property type="entry name" value="Papain-like_cys_pep_sf"/>
</dbReference>
<reference evidence="8" key="1">
    <citation type="submission" date="2024-10" db="EMBL/GenBank/DDBJ databases">
        <authorList>
            <person name="Lesea H.P."/>
            <person name="Kuehl J.V."/>
            <person name="Chandonia J.-M."/>
        </authorList>
    </citation>
    <scope>NUCLEOTIDE SEQUENCE</scope>
    <source>
        <strain evidence="8">FW102-FHT14D07</strain>
    </source>
</reference>
<comment type="similarity">
    <text evidence="1">Belongs to the peptidase C2 family.</text>
</comment>
<proteinExistence type="inferred from homology"/>